<gene>
    <name evidence="5" type="ORF">FHS30_000648</name>
</gene>
<dbReference type="EMBL" id="JACHXZ010000001">
    <property type="protein sequence ID" value="MBB3167472.1"/>
    <property type="molecule type" value="Genomic_DNA"/>
</dbReference>
<keyword evidence="1" id="KW-0805">Transcription regulation</keyword>
<evidence type="ECO:0000256" key="2">
    <source>
        <dbReference type="ARBA" id="ARBA00023125"/>
    </source>
</evidence>
<dbReference type="CDD" id="cd01392">
    <property type="entry name" value="HTH_LacI"/>
    <property type="match status" value="1"/>
</dbReference>
<comment type="caution">
    <text evidence="5">The sequence shown here is derived from an EMBL/GenBank/DDBJ whole genome shotgun (WGS) entry which is preliminary data.</text>
</comment>
<dbReference type="RefSeq" id="WP_343048906.1">
    <property type="nucleotide sequence ID" value="NZ_JACHXZ010000001.1"/>
</dbReference>
<protein>
    <submittedName>
        <fullName evidence="5">DNA-binding LacI/PurR family transcriptional regulator</fullName>
    </submittedName>
</protein>
<dbReference type="InterPro" id="IPR028082">
    <property type="entry name" value="Peripla_BP_I"/>
</dbReference>
<keyword evidence="3" id="KW-0804">Transcription</keyword>
<name>A0A839UHY9_9GAMM</name>
<dbReference type="InterPro" id="IPR000843">
    <property type="entry name" value="HTH_LacI"/>
</dbReference>
<dbReference type="Pfam" id="PF00532">
    <property type="entry name" value="Peripla_BP_1"/>
    <property type="match status" value="1"/>
</dbReference>
<evidence type="ECO:0000313" key="6">
    <source>
        <dbReference type="Proteomes" id="UP000559987"/>
    </source>
</evidence>
<dbReference type="InterPro" id="IPR001761">
    <property type="entry name" value="Peripla_BP/Lac1_sug-bd_dom"/>
</dbReference>
<reference evidence="5 6" key="1">
    <citation type="submission" date="2020-08" db="EMBL/GenBank/DDBJ databases">
        <title>Genomic Encyclopedia of Type Strains, Phase III (KMG-III): the genomes of soil and plant-associated and newly described type strains.</title>
        <authorList>
            <person name="Whitman W."/>
        </authorList>
    </citation>
    <scope>NUCLEOTIDE SEQUENCE [LARGE SCALE GENOMIC DNA]</scope>
    <source>
        <strain evidence="5 6">CECT 8571</strain>
    </source>
</reference>
<accession>A0A839UHY9</accession>
<dbReference type="Gene3D" id="1.10.260.40">
    <property type="entry name" value="lambda repressor-like DNA-binding domains"/>
    <property type="match status" value="1"/>
</dbReference>
<keyword evidence="6" id="KW-1185">Reference proteome</keyword>
<evidence type="ECO:0000256" key="3">
    <source>
        <dbReference type="ARBA" id="ARBA00023163"/>
    </source>
</evidence>
<dbReference type="PROSITE" id="PS00356">
    <property type="entry name" value="HTH_LACI_1"/>
    <property type="match status" value="1"/>
</dbReference>
<evidence type="ECO:0000313" key="5">
    <source>
        <dbReference type="EMBL" id="MBB3167472.1"/>
    </source>
</evidence>
<sequence>MADKPKQQYPQMSDIARLAGVSKSTVSRALSGSTLVNQQTRDLVMRIAREQNYRLNTAARNFRLKESLTFAVLLPSASDVDFKLSDPFFLELLAAIAEAVDEHGHQLLLSRISPQEGEWIEEFIDKRSADGVILIGQGSHHDTIDRIAEHFKAISVWGAKISENQNYPVVGSDNVLGGRRATEHLLSRQRQRIVFLGYKSLPEVLQRYQGYCDALDVAGIAVESELVIDGCYGEADGYSAMCHLIDSGIAFDGVFAVSDVLAMSAILALKENGLQVPGQVSVVGYDDISLAAYYNPPLTTVHQNLSLGGKVLVDNLLEALAGHTPEFVSLNPGVIVRGSS</sequence>
<dbReference type="GO" id="GO:0000976">
    <property type="term" value="F:transcription cis-regulatory region binding"/>
    <property type="evidence" value="ECO:0007669"/>
    <property type="project" value="TreeGrafter"/>
</dbReference>
<dbReference type="SUPFAM" id="SSF53822">
    <property type="entry name" value="Periplasmic binding protein-like I"/>
    <property type="match status" value="1"/>
</dbReference>
<dbReference type="SUPFAM" id="SSF47413">
    <property type="entry name" value="lambda repressor-like DNA-binding domains"/>
    <property type="match status" value="1"/>
</dbReference>
<dbReference type="GO" id="GO:0003700">
    <property type="term" value="F:DNA-binding transcription factor activity"/>
    <property type="evidence" value="ECO:0007669"/>
    <property type="project" value="TreeGrafter"/>
</dbReference>
<dbReference type="Pfam" id="PF00356">
    <property type="entry name" value="LacI"/>
    <property type="match status" value="1"/>
</dbReference>
<organism evidence="5 6">
    <name type="scientific">Simiduia aestuariiviva</name>
    <dbReference type="NCBI Taxonomy" id="1510459"/>
    <lineage>
        <taxon>Bacteria</taxon>
        <taxon>Pseudomonadati</taxon>
        <taxon>Pseudomonadota</taxon>
        <taxon>Gammaproteobacteria</taxon>
        <taxon>Cellvibrionales</taxon>
        <taxon>Cellvibrionaceae</taxon>
        <taxon>Simiduia</taxon>
    </lineage>
</organism>
<proteinExistence type="predicted"/>
<keyword evidence="2 5" id="KW-0238">DNA-binding</keyword>
<dbReference type="PANTHER" id="PTHR30146">
    <property type="entry name" value="LACI-RELATED TRANSCRIPTIONAL REPRESSOR"/>
    <property type="match status" value="1"/>
</dbReference>
<evidence type="ECO:0000256" key="1">
    <source>
        <dbReference type="ARBA" id="ARBA00023015"/>
    </source>
</evidence>
<dbReference type="Gene3D" id="3.40.50.2300">
    <property type="match status" value="2"/>
</dbReference>
<dbReference type="PROSITE" id="PS50932">
    <property type="entry name" value="HTH_LACI_2"/>
    <property type="match status" value="1"/>
</dbReference>
<dbReference type="Proteomes" id="UP000559987">
    <property type="component" value="Unassembled WGS sequence"/>
</dbReference>
<dbReference type="InterPro" id="IPR010982">
    <property type="entry name" value="Lambda_DNA-bd_dom_sf"/>
</dbReference>
<dbReference type="PANTHER" id="PTHR30146:SF120">
    <property type="entry name" value="ALANINE RACEMASE"/>
    <property type="match status" value="1"/>
</dbReference>
<evidence type="ECO:0000259" key="4">
    <source>
        <dbReference type="PROSITE" id="PS50932"/>
    </source>
</evidence>
<dbReference type="SMART" id="SM00354">
    <property type="entry name" value="HTH_LACI"/>
    <property type="match status" value="1"/>
</dbReference>
<dbReference type="AlphaFoldDB" id="A0A839UHY9"/>
<feature type="domain" description="HTH lacI-type" evidence="4">
    <location>
        <begin position="10"/>
        <end position="64"/>
    </location>
</feature>